<evidence type="ECO:0000256" key="1">
    <source>
        <dbReference type="ARBA" id="ARBA00022448"/>
    </source>
</evidence>
<reference evidence="10 11" key="1">
    <citation type="submission" date="2015-12" db="EMBL/GenBank/DDBJ databases">
        <title>Genome sequence of Oceanibaculum pacificum MCCC 1A02656.</title>
        <authorList>
            <person name="Lu L."/>
            <person name="Lai Q."/>
            <person name="Shao Z."/>
            <person name="Qian P."/>
        </authorList>
    </citation>
    <scope>NUCLEOTIDE SEQUENCE [LARGE SCALE GENOMIC DNA]</scope>
    <source>
        <strain evidence="10 11">MCCC 1A02656</strain>
    </source>
</reference>
<evidence type="ECO:0000313" key="10">
    <source>
        <dbReference type="EMBL" id="KZD03537.1"/>
    </source>
</evidence>
<keyword evidence="3" id="KW-0479">Metal-binding</keyword>
<dbReference type="GO" id="GO:0046872">
    <property type="term" value="F:metal ion binding"/>
    <property type="evidence" value="ECO:0007669"/>
    <property type="project" value="UniProtKB-KW"/>
</dbReference>
<dbReference type="Proteomes" id="UP000076400">
    <property type="component" value="Unassembled WGS sequence"/>
</dbReference>
<dbReference type="PANTHER" id="PTHR37424:SF1">
    <property type="entry name" value="BACTERIOFERRITIN-ASSOCIATED FERREDOXIN"/>
    <property type="match status" value="1"/>
</dbReference>
<accession>A0A154VQA9</accession>
<evidence type="ECO:0000256" key="4">
    <source>
        <dbReference type="ARBA" id="ARBA00022982"/>
    </source>
</evidence>
<evidence type="ECO:0000313" key="11">
    <source>
        <dbReference type="Proteomes" id="UP000076400"/>
    </source>
</evidence>
<evidence type="ECO:0000256" key="5">
    <source>
        <dbReference type="ARBA" id="ARBA00023004"/>
    </source>
</evidence>
<dbReference type="OrthoDB" id="7428628at2"/>
<sequence length="79" mass="8144">MYVCICNAISDRRVRAVIEDGAATVGQVYRACGSQPQCGRCRTTICDMLGERRAASNAAPLGLGLQPALTIAGAMAGGD</sequence>
<dbReference type="Gene3D" id="1.10.10.1100">
    <property type="entry name" value="BFD-like [2Fe-2S]-binding domain"/>
    <property type="match status" value="1"/>
</dbReference>
<keyword evidence="5" id="KW-0408">Iron</keyword>
<evidence type="ECO:0000256" key="2">
    <source>
        <dbReference type="ARBA" id="ARBA00022714"/>
    </source>
</evidence>
<dbReference type="STRING" id="580166.AUP43_12690"/>
<name>A0A154VQA9_9PROT</name>
<dbReference type="RefSeq" id="WP_067558922.1">
    <property type="nucleotide sequence ID" value="NZ_LPXN01000142.1"/>
</dbReference>
<protein>
    <recommendedName>
        <fullName evidence="7">Bacterioferritin-associated ferredoxin</fullName>
    </recommendedName>
</protein>
<evidence type="ECO:0000259" key="9">
    <source>
        <dbReference type="Pfam" id="PF04324"/>
    </source>
</evidence>
<feature type="domain" description="BFD-like [2Fe-2S]-binding" evidence="9">
    <location>
        <begin position="2"/>
        <end position="50"/>
    </location>
</feature>
<comment type="caution">
    <text evidence="10">The sequence shown here is derived from an EMBL/GenBank/DDBJ whole genome shotgun (WGS) entry which is preliminary data.</text>
</comment>
<dbReference type="AlphaFoldDB" id="A0A154VQA9"/>
<dbReference type="InterPro" id="IPR007419">
    <property type="entry name" value="BFD-like_2Fe2S-bd_dom"/>
</dbReference>
<keyword evidence="2" id="KW-0001">2Fe-2S</keyword>
<evidence type="ECO:0000256" key="8">
    <source>
        <dbReference type="ARBA" id="ARBA00046332"/>
    </source>
</evidence>
<dbReference type="PANTHER" id="PTHR37424">
    <property type="entry name" value="BACTERIOFERRITIN-ASSOCIATED FERREDOXIN"/>
    <property type="match status" value="1"/>
</dbReference>
<dbReference type="InterPro" id="IPR052371">
    <property type="entry name" value="BFD-associated_ferredoxin"/>
</dbReference>
<gene>
    <name evidence="10" type="ORF">AUP43_12690</name>
</gene>
<evidence type="ECO:0000256" key="7">
    <source>
        <dbReference type="ARBA" id="ARBA00039386"/>
    </source>
</evidence>
<dbReference type="GO" id="GO:0051537">
    <property type="term" value="F:2 iron, 2 sulfur cluster binding"/>
    <property type="evidence" value="ECO:0007669"/>
    <property type="project" value="UniProtKB-KW"/>
</dbReference>
<evidence type="ECO:0000256" key="6">
    <source>
        <dbReference type="ARBA" id="ARBA00023014"/>
    </source>
</evidence>
<dbReference type="EMBL" id="LPXN01000142">
    <property type="protein sequence ID" value="KZD03537.1"/>
    <property type="molecule type" value="Genomic_DNA"/>
</dbReference>
<proteinExistence type="inferred from homology"/>
<organism evidence="10 11">
    <name type="scientific">Oceanibaculum pacificum</name>
    <dbReference type="NCBI Taxonomy" id="580166"/>
    <lineage>
        <taxon>Bacteria</taxon>
        <taxon>Pseudomonadati</taxon>
        <taxon>Pseudomonadota</taxon>
        <taxon>Alphaproteobacteria</taxon>
        <taxon>Rhodospirillales</taxon>
        <taxon>Oceanibaculaceae</taxon>
        <taxon>Oceanibaculum</taxon>
    </lineage>
</organism>
<dbReference type="InterPro" id="IPR041854">
    <property type="entry name" value="BFD-like_2Fe2S-bd_dom_sf"/>
</dbReference>
<dbReference type="Pfam" id="PF04324">
    <property type="entry name" value="Fer2_BFD"/>
    <property type="match status" value="1"/>
</dbReference>
<keyword evidence="1" id="KW-0813">Transport</keyword>
<evidence type="ECO:0000256" key="3">
    <source>
        <dbReference type="ARBA" id="ARBA00022723"/>
    </source>
</evidence>
<keyword evidence="11" id="KW-1185">Reference proteome</keyword>
<keyword evidence="6" id="KW-0411">Iron-sulfur</keyword>
<keyword evidence="4" id="KW-0249">Electron transport</keyword>
<comment type="similarity">
    <text evidence="8">Belongs to the Bfd family.</text>
</comment>